<dbReference type="OrthoDB" id="360521at2759"/>
<reference evidence="9" key="1">
    <citation type="submission" date="2019-10" db="EMBL/GenBank/DDBJ databases">
        <authorList>
            <consortium name="DOE Joint Genome Institute"/>
            <person name="Kuo A."/>
            <person name="Miyauchi S."/>
            <person name="Kiss E."/>
            <person name="Drula E."/>
            <person name="Kohler A."/>
            <person name="Sanchez-Garcia M."/>
            <person name="Andreopoulos B."/>
            <person name="Barry K.W."/>
            <person name="Bonito G."/>
            <person name="Buee M."/>
            <person name="Carver A."/>
            <person name="Chen C."/>
            <person name="Cichocki N."/>
            <person name="Clum A."/>
            <person name="Culley D."/>
            <person name="Crous P.W."/>
            <person name="Fauchery L."/>
            <person name="Girlanda M."/>
            <person name="Hayes R."/>
            <person name="Keri Z."/>
            <person name="LaButti K."/>
            <person name="Lipzen A."/>
            <person name="Lombard V."/>
            <person name="Magnuson J."/>
            <person name="Maillard F."/>
            <person name="Morin E."/>
            <person name="Murat C."/>
            <person name="Nolan M."/>
            <person name="Ohm R."/>
            <person name="Pangilinan J."/>
            <person name="Pereira M."/>
            <person name="Perotto S."/>
            <person name="Peter M."/>
            <person name="Riley R."/>
            <person name="Sitrit Y."/>
            <person name="Stielow B."/>
            <person name="Szollosi G."/>
            <person name="Zifcakova L."/>
            <person name="Stursova M."/>
            <person name="Spatafora J.W."/>
            <person name="Tedersoo L."/>
            <person name="Vaario L.-M."/>
            <person name="Yamada A."/>
            <person name="Yan M."/>
            <person name="Wang P."/>
            <person name="Xu J."/>
            <person name="Bruns T."/>
            <person name="Baldrian P."/>
            <person name="Vilgalys R."/>
            <person name="Henrissat B."/>
            <person name="Grigoriev I.V."/>
            <person name="Hibbett D."/>
            <person name="Nagy L.G."/>
            <person name="Martin F.M."/>
        </authorList>
    </citation>
    <scope>NUCLEOTIDE SEQUENCE</scope>
    <source>
        <strain evidence="9">Prilba</strain>
    </source>
</reference>
<keyword evidence="4" id="KW-0805">Transcription regulation</keyword>
<evidence type="ECO:0000313" key="10">
    <source>
        <dbReference type="Proteomes" id="UP000759537"/>
    </source>
</evidence>
<dbReference type="Gene3D" id="1.10.3970.10">
    <property type="entry name" value="BSD domain"/>
    <property type="match status" value="1"/>
</dbReference>
<dbReference type="Pfam" id="PF08567">
    <property type="entry name" value="PH_TFIIH"/>
    <property type="match status" value="1"/>
</dbReference>
<dbReference type="SMART" id="SM00751">
    <property type="entry name" value="BSD"/>
    <property type="match status" value="2"/>
</dbReference>
<comment type="caution">
    <text evidence="9">The sequence shown here is derived from an EMBL/GenBank/DDBJ whole genome shotgun (WGS) entry which is preliminary data.</text>
</comment>
<dbReference type="EMBL" id="WHVB01000005">
    <property type="protein sequence ID" value="KAF8482641.1"/>
    <property type="molecule type" value="Genomic_DNA"/>
</dbReference>
<keyword evidence="10" id="KW-1185">Reference proteome</keyword>
<dbReference type="SUPFAM" id="SSF50729">
    <property type="entry name" value="PH domain-like"/>
    <property type="match status" value="1"/>
</dbReference>
<dbReference type="InterPro" id="IPR011993">
    <property type="entry name" value="PH-like_dom_sf"/>
</dbReference>
<evidence type="ECO:0000259" key="8">
    <source>
        <dbReference type="PROSITE" id="PS50858"/>
    </source>
</evidence>
<keyword evidence="6" id="KW-0539">Nucleus</keyword>
<evidence type="ECO:0000256" key="1">
    <source>
        <dbReference type="ARBA" id="ARBA00004123"/>
    </source>
</evidence>
<dbReference type="PANTHER" id="PTHR12856">
    <property type="entry name" value="TRANSCRIPTION INITIATION FACTOR IIH-RELATED"/>
    <property type="match status" value="1"/>
</dbReference>
<dbReference type="InterPro" id="IPR005607">
    <property type="entry name" value="BSD_dom"/>
</dbReference>
<evidence type="ECO:0000256" key="6">
    <source>
        <dbReference type="ARBA" id="ARBA00023242"/>
    </source>
</evidence>
<name>A0A9P5MZW7_9AGAM</name>
<evidence type="ECO:0000256" key="7">
    <source>
        <dbReference type="SAM" id="MobiDB-lite"/>
    </source>
</evidence>
<dbReference type="Gene3D" id="2.30.29.30">
    <property type="entry name" value="Pleckstrin-homology domain (PH domain)/Phosphotyrosine-binding domain (PTB)"/>
    <property type="match status" value="1"/>
</dbReference>
<evidence type="ECO:0000313" key="9">
    <source>
        <dbReference type="EMBL" id="KAF8482641.1"/>
    </source>
</evidence>
<sequence length="609" mass="67117">MSTVCAARASYKKIPGLLELTSTHLQWTQDGKKASVVRVAHAEVSSLFSSKEGAAQVRLKIGLENDSNGHNFTFTSPQALTERETFKAQLTTIISNNRAAREGGVLPSPQQTSSVPAAPASSANGATHHRGGAPAPTPSRPSTSRAESVSSTRGTPVNDPVHDFRIRKKVLVKTPELAALHRELVVSGQITETEFWEGREHLLLAQAASDSQKKGRPGQLVDPRPQAVEGGEVKIVITPQLVHDIFDEYPVVAKAYDENVPSKLTEGEFWKRYFQSKLFHSHRASIRSTATQHVVKDDAIFDKYLEKPDDELEPRKLRDDEVDMFIDLEATRGDHEETGNEKDVTMQAGKQRGALPLIRKFNEHSERLLKSAMSEDGGGKRRRVDTGDANDSHDHYSQIDLEDLHRPESSTGVLLEMQDRQRYFEARPGAAVSAEQVPRPTVDLAPAVQQMKRDLEGWEAHLSQSKIERKAAEAALGSMTENVATRLDAHKRKADIPEEIFRQMRTCQTAANEFLRQFWFAIYPPAGETLGGPTTLAQKTAKATRMAGYLSKTPEKVAAIIRAAEMAGADRGRVQIGMQPTLDTVSKALEFWETRKAASGPGAPGVRRP</sequence>
<accession>A0A9P5MZW7</accession>
<organism evidence="9 10">
    <name type="scientific">Russula ochroleuca</name>
    <dbReference type="NCBI Taxonomy" id="152965"/>
    <lineage>
        <taxon>Eukaryota</taxon>
        <taxon>Fungi</taxon>
        <taxon>Dikarya</taxon>
        <taxon>Basidiomycota</taxon>
        <taxon>Agaricomycotina</taxon>
        <taxon>Agaricomycetes</taxon>
        <taxon>Russulales</taxon>
        <taxon>Russulaceae</taxon>
        <taxon>Russula</taxon>
    </lineage>
</organism>
<dbReference type="CDD" id="cd13229">
    <property type="entry name" value="PH_TFIIH"/>
    <property type="match status" value="1"/>
</dbReference>
<dbReference type="GO" id="GO:0006289">
    <property type="term" value="P:nucleotide-excision repair"/>
    <property type="evidence" value="ECO:0007669"/>
    <property type="project" value="InterPro"/>
</dbReference>
<dbReference type="InterPro" id="IPR027079">
    <property type="entry name" value="Tfb1/GTF2H1"/>
</dbReference>
<dbReference type="GO" id="GO:0006351">
    <property type="term" value="P:DNA-templated transcription"/>
    <property type="evidence" value="ECO:0007669"/>
    <property type="project" value="InterPro"/>
</dbReference>
<gene>
    <name evidence="9" type="ORF">DFH94DRAFT_728608</name>
</gene>
<feature type="domain" description="BSD" evidence="8">
    <location>
        <begin position="166"/>
        <end position="207"/>
    </location>
</feature>
<dbReference type="PROSITE" id="PS50858">
    <property type="entry name" value="BSD"/>
    <property type="match status" value="2"/>
</dbReference>
<protein>
    <recommendedName>
        <fullName evidence="8">BSD domain-containing protein</fullName>
    </recommendedName>
</protein>
<evidence type="ECO:0000256" key="4">
    <source>
        <dbReference type="ARBA" id="ARBA00023015"/>
    </source>
</evidence>
<proteinExistence type="inferred from homology"/>
<feature type="region of interest" description="Disordered" evidence="7">
    <location>
        <begin position="370"/>
        <end position="394"/>
    </location>
</feature>
<dbReference type="InterPro" id="IPR035925">
    <property type="entry name" value="BSD_dom_sf"/>
</dbReference>
<feature type="region of interest" description="Disordered" evidence="7">
    <location>
        <begin position="99"/>
        <end position="160"/>
    </location>
</feature>
<feature type="compositionally biased region" description="Basic and acidic residues" evidence="7">
    <location>
        <begin position="384"/>
        <end position="394"/>
    </location>
</feature>
<dbReference type="GO" id="GO:0000439">
    <property type="term" value="C:transcription factor TFIIH core complex"/>
    <property type="evidence" value="ECO:0007669"/>
    <property type="project" value="InterPro"/>
</dbReference>
<evidence type="ECO:0000256" key="5">
    <source>
        <dbReference type="ARBA" id="ARBA00023163"/>
    </source>
</evidence>
<evidence type="ECO:0000256" key="3">
    <source>
        <dbReference type="ARBA" id="ARBA00022737"/>
    </source>
</evidence>
<feature type="domain" description="BSD" evidence="8">
    <location>
        <begin position="240"/>
        <end position="281"/>
    </location>
</feature>
<keyword evidence="3" id="KW-0677">Repeat</keyword>
<dbReference type="AlphaFoldDB" id="A0A9P5MZW7"/>
<feature type="compositionally biased region" description="Low complexity" evidence="7">
    <location>
        <begin position="107"/>
        <end position="123"/>
    </location>
</feature>
<dbReference type="InterPro" id="IPR013876">
    <property type="entry name" value="TFIIH_BTF_p62_N"/>
</dbReference>
<reference evidence="9" key="2">
    <citation type="journal article" date="2020" name="Nat. Commun.">
        <title>Large-scale genome sequencing of mycorrhizal fungi provides insights into the early evolution of symbiotic traits.</title>
        <authorList>
            <person name="Miyauchi S."/>
            <person name="Kiss E."/>
            <person name="Kuo A."/>
            <person name="Drula E."/>
            <person name="Kohler A."/>
            <person name="Sanchez-Garcia M."/>
            <person name="Morin E."/>
            <person name="Andreopoulos B."/>
            <person name="Barry K.W."/>
            <person name="Bonito G."/>
            <person name="Buee M."/>
            <person name="Carver A."/>
            <person name="Chen C."/>
            <person name="Cichocki N."/>
            <person name="Clum A."/>
            <person name="Culley D."/>
            <person name="Crous P.W."/>
            <person name="Fauchery L."/>
            <person name="Girlanda M."/>
            <person name="Hayes R.D."/>
            <person name="Keri Z."/>
            <person name="LaButti K."/>
            <person name="Lipzen A."/>
            <person name="Lombard V."/>
            <person name="Magnuson J."/>
            <person name="Maillard F."/>
            <person name="Murat C."/>
            <person name="Nolan M."/>
            <person name="Ohm R.A."/>
            <person name="Pangilinan J."/>
            <person name="Pereira M.F."/>
            <person name="Perotto S."/>
            <person name="Peter M."/>
            <person name="Pfister S."/>
            <person name="Riley R."/>
            <person name="Sitrit Y."/>
            <person name="Stielow J.B."/>
            <person name="Szollosi G."/>
            <person name="Zifcakova L."/>
            <person name="Stursova M."/>
            <person name="Spatafora J.W."/>
            <person name="Tedersoo L."/>
            <person name="Vaario L.M."/>
            <person name="Yamada A."/>
            <person name="Yan M."/>
            <person name="Wang P."/>
            <person name="Xu J."/>
            <person name="Bruns T."/>
            <person name="Baldrian P."/>
            <person name="Vilgalys R."/>
            <person name="Dunand C."/>
            <person name="Henrissat B."/>
            <person name="Grigoriev I.V."/>
            <person name="Hibbett D."/>
            <person name="Nagy L.G."/>
            <person name="Martin F.M."/>
        </authorList>
    </citation>
    <scope>NUCLEOTIDE SEQUENCE</scope>
    <source>
        <strain evidence="9">Prilba</strain>
    </source>
</reference>
<dbReference type="Pfam" id="PF03909">
    <property type="entry name" value="BSD"/>
    <property type="match status" value="1"/>
</dbReference>
<evidence type="ECO:0000256" key="2">
    <source>
        <dbReference type="ARBA" id="ARBA00009448"/>
    </source>
</evidence>
<comment type="subcellular location">
    <subcellularLocation>
        <location evidence="1">Nucleus</location>
    </subcellularLocation>
</comment>
<dbReference type="Gene3D" id="6.10.140.1200">
    <property type="match status" value="1"/>
</dbReference>
<dbReference type="Proteomes" id="UP000759537">
    <property type="component" value="Unassembled WGS sequence"/>
</dbReference>
<comment type="similarity">
    <text evidence="2">Belongs to the TFB1 family.</text>
</comment>
<keyword evidence="5" id="KW-0804">Transcription</keyword>
<dbReference type="SUPFAM" id="SSF140383">
    <property type="entry name" value="BSD domain-like"/>
    <property type="match status" value="2"/>
</dbReference>